<accession>A0A640KJQ4</accession>
<dbReference type="EMBL" id="BLBS01000039">
    <property type="protein sequence ID" value="GET89946.1"/>
    <property type="molecule type" value="Genomic_DNA"/>
</dbReference>
<dbReference type="OrthoDB" id="273371at2759"/>
<dbReference type="Proteomes" id="UP000419144">
    <property type="component" value="Unassembled WGS sequence"/>
</dbReference>
<evidence type="ECO:0000313" key="3">
    <source>
        <dbReference type="Proteomes" id="UP000419144"/>
    </source>
</evidence>
<dbReference type="VEuPathDB" id="TriTrypDB:LtaPh_2803000"/>
<organism evidence="2 3">
    <name type="scientific">Leishmania tarentolae</name>
    <name type="common">Sauroleishmania tarentolae</name>
    <dbReference type="NCBI Taxonomy" id="5689"/>
    <lineage>
        <taxon>Eukaryota</taxon>
        <taxon>Discoba</taxon>
        <taxon>Euglenozoa</taxon>
        <taxon>Kinetoplastea</taxon>
        <taxon>Metakinetoplastina</taxon>
        <taxon>Trypanosomatida</taxon>
        <taxon>Trypanosomatidae</taxon>
        <taxon>Leishmaniinae</taxon>
        <taxon>Leishmania</taxon>
        <taxon>lizard Leishmania</taxon>
    </lineage>
</organism>
<sequence>MKRKANPVEAVPLPTCTAVGPEDMVLIACTSGETFLVERNCAIVSGYCRDLLQVWEGAVRRVVMQNRNEESTLCEGATAEITIIPCMEPNPHFQDTGASLVTGPTVITFMPFTDANDASPLEAIRHIPVTAVAEHFQKRLRTAEGTSPNKGDRPSSKQIPPYSDRKGAPVIVPKPISPLAPMECDDGSLMYPVVVIPYMTPELMEAALSYAHRKYRIEMDGEKPSAESATPLTVASAEDRWRLIAASVLTGM</sequence>
<proteinExistence type="predicted"/>
<evidence type="ECO:0000313" key="2">
    <source>
        <dbReference type="EMBL" id="GET89946.1"/>
    </source>
</evidence>
<feature type="region of interest" description="Disordered" evidence="1">
    <location>
        <begin position="142"/>
        <end position="170"/>
    </location>
</feature>
<dbReference type="AlphaFoldDB" id="A0A640KJQ4"/>
<comment type="caution">
    <text evidence="2">The sequence shown here is derived from an EMBL/GenBank/DDBJ whole genome shotgun (WGS) entry which is preliminary data.</text>
</comment>
<gene>
    <name evidence="2" type="ORF">LtaPh_2803000</name>
</gene>
<evidence type="ECO:0000256" key="1">
    <source>
        <dbReference type="SAM" id="MobiDB-lite"/>
    </source>
</evidence>
<protein>
    <submittedName>
        <fullName evidence="2">Uncharacterized protein</fullName>
    </submittedName>
</protein>
<reference evidence="2" key="1">
    <citation type="submission" date="2019-11" db="EMBL/GenBank/DDBJ databases">
        <title>Leishmania tarentolae CDS.</title>
        <authorList>
            <person name="Goto Y."/>
            <person name="Yamagishi J."/>
        </authorList>
    </citation>
    <scope>NUCLEOTIDE SEQUENCE [LARGE SCALE GENOMIC DNA]</scope>
    <source>
        <strain evidence="2">Parrot Tar II</strain>
    </source>
</reference>
<name>A0A640KJQ4_LEITA</name>
<keyword evidence="3" id="KW-1185">Reference proteome</keyword>